<dbReference type="InterPro" id="IPR004328">
    <property type="entry name" value="BRO1_dom"/>
</dbReference>
<feature type="compositionally biased region" description="Polar residues" evidence="1">
    <location>
        <begin position="22"/>
        <end position="31"/>
    </location>
</feature>
<dbReference type="SUPFAM" id="SSF46585">
    <property type="entry name" value="HR1 repeat"/>
    <property type="match status" value="1"/>
</dbReference>
<name>B3RVC0_TRIAD</name>
<dbReference type="RefSeq" id="XP_002111999.1">
    <property type="nucleotide sequence ID" value="XM_002111963.1"/>
</dbReference>
<dbReference type="InterPro" id="IPR036274">
    <property type="entry name" value="HR1_rpt_sf"/>
</dbReference>
<dbReference type="eggNOG" id="KOG2220">
    <property type="taxonomic scope" value="Eukaryota"/>
</dbReference>
<feature type="domain" description="BRO1" evidence="2">
    <location>
        <begin position="128"/>
        <end position="535"/>
    </location>
</feature>
<evidence type="ECO:0000256" key="1">
    <source>
        <dbReference type="SAM" id="MobiDB-lite"/>
    </source>
</evidence>
<dbReference type="PhylomeDB" id="B3RVC0"/>
<dbReference type="SMART" id="SM01041">
    <property type="entry name" value="BRO1"/>
    <property type="match status" value="1"/>
</dbReference>
<feature type="region of interest" description="Disordered" evidence="1">
    <location>
        <begin position="803"/>
        <end position="848"/>
    </location>
</feature>
<dbReference type="GeneID" id="6752723"/>
<dbReference type="PANTHER" id="PTHR23031">
    <property type="entry name" value="RHOPHILIN"/>
    <property type="match status" value="1"/>
</dbReference>
<gene>
    <name evidence="3" type="ORF">TRIADDRAFT_55599</name>
</gene>
<keyword evidence="4" id="KW-1185">Reference proteome</keyword>
<dbReference type="InParanoid" id="B3RVC0"/>
<evidence type="ECO:0000259" key="2">
    <source>
        <dbReference type="PROSITE" id="PS51180"/>
    </source>
</evidence>
<dbReference type="HOGENOM" id="CLU_295673_0_0_1"/>
<dbReference type="InterPro" id="IPR036034">
    <property type="entry name" value="PDZ_sf"/>
</dbReference>
<feature type="compositionally biased region" description="Acidic residues" evidence="1">
    <location>
        <begin position="700"/>
        <end position="712"/>
    </location>
</feature>
<dbReference type="PANTHER" id="PTHR23031:SF15">
    <property type="entry name" value="LD12055P"/>
    <property type="match status" value="1"/>
</dbReference>
<sequence>MSLIGSSSKDSNAKDSYRNSKHMVNSSNGKNHQGEKEDDNVNTPMRINAERLFIKRINLHNQIARTMLLRGGAENLISATKDKYIKNTTQHQLKYYIKKLNKLHNDLGSLNSNLICFQNESNIHRSVPMITFGLKVGKPIKFMFAFKDIIRDHYHEDPDLYEDAIETFTKLRENALSATRSEAGLKNLIEYFNQLYFISKRFFRMRKIFNIQFYWFDCLNGEPIIQKSISFEKASILYNIGALLTQLASKQNFVTVNGIYAAIQYYQRAAGAFNMLLENFKNAASFDLSEKMLRIYIKILKAQVQECYYGKIAVTMDSIDIRTKVILCRESAIVGKCYQELFEFMQNDASTKYIPESWRSMSEVKSAIFTAVSHHFAAEVLMHYTTSTKVESTQTFLAVVESMYGEKCPPELWKKNHLLRSALAKFHLTEAINKDKMAMKIRDRCIFLQQMKALQKILIRSHKISVNMISSIWNRNNGSLASVIPPQINGASQNQFQCVHPVFGKSSDRSADLFAALGPLSVFCASAILSNLKTVEIPLTNKTIGFELSNSAPPRIVRVDESKFLVDTLNVDDYIISLNERNVRNLKGPELMQAIEQCDEECVLCVARIVLNPSEFDSPLPQPKRKVGNPVHVTISMEGEEERILHARTVELPAVIKHVAKDEDVENEINAVVNSNNDVENEVTANVEIHISSEEPGQYDQDEVEEMEGGESEELHSLPRDSEQQISEPQVVVEIDLVNDDKESSHIDRHDDKEDIANHISLPRAMIDENSSNLETTVSNDEPINNETTIVSTLQAAKNDCSADLTEDGDNQQNNHEHQFYDNGNEMDENDGLRNEDETEEDGDNLNHNDIKWRTRLDSDIRYEMEIRDNALYEEDNIDDWLFVNEGENEYQEQLNKEKATNDEVSNNPSILHNDSEVIPENNDKIVQDEETFANQETTSVVRNNISATVAETTTTTIEFSTPEKLNENSSVTTDNAILTRYEISTISPSTSTETSKTIISYSATNDQSTVPMITIESANDDN</sequence>
<reference evidence="3 4" key="1">
    <citation type="journal article" date="2008" name="Nature">
        <title>The Trichoplax genome and the nature of placozoans.</title>
        <authorList>
            <person name="Srivastava M."/>
            <person name="Begovic E."/>
            <person name="Chapman J."/>
            <person name="Putnam N.H."/>
            <person name="Hellsten U."/>
            <person name="Kawashima T."/>
            <person name="Kuo A."/>
            <person name="Mitros T."/>
            <person name="Salamov A."/>
            <person name="Carpenter M.L."/>
            <person name="Signorovitch A.Y."/>
            <person name="Moreno M.A."/>
            <person name="Kamm K."/>
            <person name="Grimwood J."/>
            <person name="Schmutz J."/>
            <person name="Shapiro H."/>
            <person name="Grigoriev I.V."/>
            <person name="Buss L.W."/>
            <person name="Schierwater B."/>
            <person name="Dellaporta S.L."/>
            <person name="Rokhsar D.S."/>
        </authorList>
    </citation>
    <scope>NUCLEOTIDE SEQUENCE [LARGE SCALE GENOMIC DNA]</scope>
    <source>
        <strain evidence="3 4">Grell-BS-1999</strain>
    </source>
</reference>
<dbReference type="Proteomes" id="UP000009022">
    <property type="component" value="Unassembled WGS sequence"/>
</dbReference>
<feature type="compositionally biased region" description="Polar residues" evidence="1">
    <location>
        <begin position="1"/>
        <end position="10"/>
    </location>
</feature>
<dbReference type="EMBL" id="DS985244">
    <property type="protein sequence ID" value="EDV25966.1"/>
    <property type="molecule type" value="Genomic_DNA"/>
</dbReference>
<dbReference type="InterPro" id="IPR038499">
    <property type="entry name" value="BRO1_sf"/>
</dbReference>
<feature type="compositionally biased region" description="Basic and acidic residues" evidence="1">
    <location>
        <begin position="713"/>
        <end position="723"/>
    </location>
</feature>
<dbReference type="Gene3D" id="1.25.40.280">
    <property type="entry name" value="alix/aip1 like domains"/>
    <property type="match status" value="1"/>
</dbReference>
<dbReference type="SUPFAM" id="SSF50156">
    <property type="entry name" value="PDZ domain-like"/>
    <property type="match status" value="1"/>
</dbReference>
<accession>B3RVC0</accession>
<dbReference type="OrthoDB" id="64867at2759"/>
<dbReference type="GO" id="GO:0051497">
    <property type="term" value="P:negative regulation of stress fiber assembly"/>
    <property type="evidence" value="ECO:0000318"/>
    <property type="project" value="GO_Central"/>
</dbReference>
<dbReference type="Pfam" id="PF03097">
    <property type="entry name" value="BRO1"/>
    <property type="match status" value="1"/>
</dbReference>
<evidence type="ECO:0000313" key="3">
    <source>
        <dbReference type="EMBL" id="EDV25966.1"/>
    </source>
</evidence>
<feature type="region of interest" description="Disordered" evidence="1">
    <location>
        <begin position="1"/>
        <end position="42"/>
    </location>
</feature>
<protein>
    <recommendedName>
        <fullName evidence="2">BRO1 domain-containing protein</fullName>
    </recommendedName>
</protein>
<dbReference type="Gene3D" id="2.30.42.10">
    <property type="match status" value="1"/>
</dbReference>
<organism evidence="3 4">
    <name type="scientific">Trichoplax adhaerens</name>
    <name type="common">Trichoplax reptans</name>
    <dbReference type="NCBI Taxonomy" id="10228"/>
    <lineage>
        <taxon>Eukaryota</taxon>
        <taxon>Metazoa</taxon>
        <taxon>Placozoa</taxon>
        <taxon>Uniplacotomia</taxon>
        <taxon>Trichoplacea</taxon>
        <taxon>Trichoplacidae</taxon>
        <taxon>Trichoplax</taxon>
    </lineage>
</organism>
<dbReference type="STRING" id="10228.B3RVC0"/>
<dbReference type="AlphaFoldDB" id="B3RVC0"/>
<dbReference type="PROSITE" id="PS51180">
    <property type="entry name" value="BRO1"/>
    <property type="match status" value="1"/>
</dbReference>
<dbReference type="FunCoup" id="B3RVC0">
    <property type="interactions" value="249"/>
</dbReference>
<feature type="region of interest" description="Disordered" evidence="1">
    <location>
        <begin position="692"/>
        <end position="725"/>
    </location>
</feature>
<dbReference type="InterPro" id="IPR047138">
    <property type="entry name" value="RHPN1_2"/>
</dbReference>
<dbReference type="CTD" id="6752723"/>
<proteinExistence type="predicted"/>
<evidence type="ECO:0000313" key="4">
    <source>
        <dbReference type="Proteomes" id="UP000009022"/>
    </source>
</evidence>
<dbReference type="KEGG" id="tad:TRIADDRAFT_55599"/>
<dbReference type="Gene3D" id="1.10.287.160">
    <property type="entry name" value="HR1 repeat"/>
    <property type="match status" value="1"/>
</dbReference>